<keyword evidence="7" id="KW-0274">FAD</keyword>
<feature type="transmembrane region" description="Helical" evidence="13">
    <location>
        <begin position="7"/>
        <end position="27"/>
    </location>
</feature>
<evidence type="ECO:0000256" key="9">
    <source>
        <dbReference type="ARBA" id="ARBA00023002"/>
    </source>
</evidence>
<dbReference type="AlphaFoldDB" id="A0A0G3G4J3"/>
<dbReference type="KEGG" id="tvr:TVD_03195"/>
<evidence type="ECO:0000259" key="14">
    <source>
        <dbReference type="PROSITE" id="PS51384"/>
    </source>
</evidence>
<evidence type="ECO:0000256" key="11">
    <source>
        <dbReference type="ARBA" id="ARBA00023014"/>
    </source>
</evidence>
<dbReference type="RefSeq" id="WP_047250793.1">
    <property type="nucleotide sequence ID" value="NZ_CP011367.1"/>
</dbReference>
<dbReference type="InterPro" id="IPR013130">
    <property type="entry name" value="Fe3_Rdtase_TM_dom"/>
</dbReference>
<feature type="domain" description="FAD-binding FR-type" evidence="14">
    <location>
        <begin position="202"/>
        <end position="304"/>
    </location>
</feature>
<protein>
    <submittedName>
        <fullName evidence="15">Oxidoreductase</fullName>
    </submittedName>
</protein>
<evidence type="ECO:0000313" key="15">
    <source>
        <dbReference type="EMBL" id="AKJ94437.1"/>
    </source>
</evidence>
<dbReference type="Proteomes" id="UP000064201">
    <property type="component" value="Chromosome"/>
</dbReference>
<dbReference type="SUPFAM" id="SSF63380">
    <property type="entry name" value="Riboflavin synthase domain-like"/>
    <property type="match status" value="1"/>
</dbReference>
<dbReference type="PATRIC" id="fig|106634.4.peg.651"/>
<dbReference type="InterPro" id="IPR013112">
    <property type="entry name" value="FAD-bd_8"/>
</dbReference>
<keyword evidence="10" id="KW-0408">Iron</keyword>
<feature type="transmembrane region" description="Helical" evidence="13">
    <location>
        <begin position="179"/>
        <end position="198"/>
    </location>
</feature>
<dbReference type="SUPFAM" id="SSF52343">
    <property type="entry name" value="Ferredoxin reductase-like, C-terminal NADP-linked domain"/>
    <property type="match status" value="1"/>
</dbReference>
<keyword evidence="12 13" id="KW-0472">Membrane</keyword>
<dbReference type="OrthoDB" id="9796486at2"/>
<name>A0A0G3G4J3_9GAMM</name>
<dbReference type="Gene3D" id="3.40.50.80">
    <property type="entry name" value="Nucleotide-binding domain of ferredoxin-NADP reductase (FNR) module"/>
    <property type="match status" value="1"/>
</dbReference>
<feature type="transmembrane region" description="Helical" evidence="13">
    <location>
        <begin position="124"/>
        <end position="144"/>
    </location>
</feature>
<keyword evidence="6" id="KW-0479">Metal-binding</keyword>
<evidence type="ECO:0000256" key="8">
    <source>
        <dbReference type="ARBA" id="ARBA00022989"/>
    </source>
</evidence>
<dbReference type="Pfam" id="PF01794">
    <property type="entry name" value="Ferric_reduct"/>
    <property type="match status" value="1"/>
</dbReference>
<evidence type="ECO:0000256" key="1">
    <source>
        <dbReference type="ARBA" id="ARBA00001974"/>
    </source>
</evidence>
<keyword evidence="11" id="KW-0411">Iron-sulfur</keyword>
<dbReference type="CDD" id="cd06198">
    <property type="entry name" value="FNR_like_3"/>
    <property type="match status" value="1"/>
</dbReference>
<feature type="transmembrane region" description="Helical" evidence="13">
    <location>
        <begin position="39"/>
        <end position="62"/>
    </location>
</feature>
<dbReference type="PANTHER" id="PTHR47354:SF8">
    <property type="entry name" value="1,2-PHENYLACETYL-COA EPOXIDASE, SUBUNIT E"/>
    <property type="match status" value="1"/>
</dbReference>
<feature type="transmembrane region" description="Helical" evidence="13">
    <location>
        <begin position="83"/>
        <end position="104"/>
    </location>
</feature>
<evidence type="ECO:0000256" key="7">
    <source>
        <dbReference type="ARBA" id="ARBA00022827"/>
    </source>
</evidence>
<dbReference type="EMBL" id="CP011367">
    <property type="protein sequence ID" value="AKJ94437.1"/>
    <property type="molecule type" value="Genomic_DNA"/>
</dbReference>
<keyword evidence="16" id="KW-1185">Reference proteome</keyword>
<evidence type="ECO:0000256" key="6">
    <source>
        <dbReference type="ARBA" id="ARBA00022723"/>
    </source>
</evidence>
<evidence type="ECO:0000256" key="3">
    <source>
        <dbReference type="ARBA" id="ARBA00022630"/>
    </source>
</evidence>
<evidence type="ECO:0000256" key="13">
    <source>
        <dbReference type="SAM" id="Phobius"/>
    </source>
</evidence>
<evidence type="ECO:0000256" key="5">
    <source>
        <dbReference type="ARBA" id="ARBA00022714"/>
    </source>
</evidence>
<evidence type="ECO:0000256" key="10">
    <source>
        <dbReference type="ARBA" id="ARBA00023004"/>
    </source>
</evidence>
<organism evidence="15 16">
    <name type="scientific">Thioalkalivibrio versutus</name>
    <dbReference type="NCBI Taxonomy" id="106634"/>
    <lineage>
        <taxon>Bacteria</taxon>
        <taxon>Pseudomonadati</taxon>
        <taxon>Pseudomonadota</taxon>
        <taxon>Gammaproteobacteria</taxon>
        <taxon>Chromatiales</taxon>
        <taxon>Ectothiorhodospiraceae</taxon>
        <taxon>Thioalkalivibrio</taxon>
    </lineage>
</organism>
<dbReference type="Pfam" id="PF00175">
    <property type="entry name" value="NAD_binding_1"/>
    <property type="match status" value="1"/>
</dbReference>
<dbReference type="GO" id="GO:0046872">
    <property type="term" value="F:metal ion binding"/>
    <property type="evidence" value="ECO:0007669"/>
    <property type="project" value="UniProtKB-KW"/>
</dbReference>
<dbReference type="InterPro" id="IPR017927">
    <property type="entry name" value="FAD-bd_FR_type"/>
</dbReference>
<comment type="cofactor">
    <cofactor evidence="1">
        <name>FAD</name>
        <dbReference type="ChEBI" id="CHEBI:57692"/>
    </cofactor>
</comment>
<dbReference type="Gene3D" id="2.40.30.10">
    <property type="entry name" value="Translation factors"/>
    <property type="match status" value="1"/>
</dbReference>
<evidence type="ECO:0000256" key="2">
    <source>
        <dbReference type="ARBA" id="ARBA00004141"/>
    </source>
</evidence>
<evidence type="ECO:0000256" key="4">
    <source>
        <dbReference type="ARBA" id="ARBA00022692"/>
    </source>
</evidence>
<dbReference type="InterPro" id="IPR039261">
    <property type="entry name" value="FNR_nucleotide-bd"/>
</dbReference>
<dbReference type="InterPro" id="IPR017938">
    <property type="entry name" value="Riboflavin_synthase-like_b-brl"/>
</dbReference>
<dbReference type="InterPro" id="IPR001433">
    <property type="entry name" value="OxRdtase_FAD/NAD-bd"/>
</dbReference>
<feature type="transmembrane region" description="Helical" evidence="13">
    <location>
        <begin position="156"/>
        <end position="173"/>
    </location>
</feature>
<keyword evidence="4 13" id="KW-0812">Transmembrane</keyword>
<comment type="subcellular location">
    <subcellularLocation>
        <location evidence="2">Membrane</location>
        <topology evidence="2">Multi-pass membrane protein</topology>
    </subcellularLocation>
</comment>
<sequence length="432" mass="47734">MFRRIRAGDWIVVVLLLLPVLVAWPRWWPRPGAGAAEVLSALGHLAGVLGLSALLVGAMLSVRLPGLDRWFGGLPRIWTLHRILGFAAFILIMLHVVWLAFGALPISPEAAIQVIFPPLEHGAVWIGWGALALMLIFLAPTFQFFGRPHYQRWKRLHLLSVPAFLLAFAHAVMLVEHVLLWWGLAALAVAAVFWRKVLSPRLGRHDYTVDAVTALASNVVEITLAPRGRAMSHAAGQFMYLTPHDPGLEAGRGEEHPYTISSAPGEDVVRVGIKALGDASRALQTVTPGTAVQIEGPYGQFFERCEPQRRQLWFGGGIGITPFVSGARALQREPGGGPDVTLIYLANRPDRAYYMDELREIAQGHPHFDAQIHYFQDRGPVDEAFIRAHCPDLAEREIYICGPPGMVYHLMGLLSRAGVPRGRIHTEAFDFL</sequence>
<keyword evidence="5" id="KW-0001">2Fe-2S</keyword>
<evidence type="ECO:0000256" key="12">
    <source>
        <dbReference type="ARBA" id="ARBA00023136"/>
    </source>
</evidence>
<dbReference type="Pfam" id="PF08022">
    <property type="entry name" value="FAD_binding_8"/>
    <property type="match status" value="1"/>
</dbReference>
<dbReference type="InterPro" id="IPR050415">
    <property type="entry name" value="MRET"/>
</dbReference>
<dbReference type="GO" id="GO:0051537">
    <property type="term" value="F:2 iron, 2 sulfur cluster binding"/>
    <property type="evidence" value="ECO:0007669"/>
    <property type="project" value="UniProtKB-KW"/>
</dbReference>
<dbReference type="STRING" id="106634.TVD_03195"/>
<keyword evidence="3" id="KW-0285">Flavoprotein</keyword>
<dbReference type="PROSITE" id="PS51384">
    <property type="entry name" value="FAD_FR"/>
    <property type="match status" value="1"/>
</dbReference>
<dbReference type="PANTHER" id="PTHR47354">
    <property type="entry name" value="NADH OXIDOREDUCTASE HCR"/>
    <property type="match status" value="1"/>
</dbReference>
<dbReference type="GO" id="GO:0050660">
    <property type="term" value="F:flavin adenine dinucleotide binding"/>
    <property type="evidence" value="ECO:0007669"/>
    <property type="project" value="TreeGrafter"/>
</dbReference>
<dbReference type="GO" id="GO:0016020">
    <property type="term" value="C:membrane"/>
    <property type="evidence" value="ECO:0007669"/>
    <property type="project" value="UniProtKB-SubCell"/>
</dbReference>
<accession>A0A0G3G4J3</accession>
<reference evidence="15 16" key="1">
    <citation type="submission" date="2015-04" db="EMBL/GenBank/DDBJ databases">
        <title>Complete Sequence for the Genome of the Thioalkalivibrio versutus D301.</title>
        <authorList>
            <person name="Mu T."/>
            <person name="Zhou J."/>
            <person name="Xu X."/>
        </authorList>
    </citation>
    <scope>NUCLEOTIDE SEQUENCE [LARGE SCALE GENOMIC DNA]</scope>
    <source>
        <strain evidence="15 16">D301</strain>
    </source>
</reference>
<dbReference type="GO" id="GO:0016491">
    <property type="term" value="F:oxidoreductase activity"/>
    <property type="evidence" value="ECO:0007669"/>
    <property type="project" value="UniProtKB-KW"/>
</dbReference>
<proteinExistence type="predicted"/>
<keyword evidence="8 13" id="KW-1133">Transmembrane helix</keyword>
<gene>
    <name evidence="15" type="ORF">TVD_03195</name>
</gene>
<evidence type="ECO:0000313" key="16">
    <source>
        <dbReference type="Proteomes" id="UP000064201"/>
    </source>
</evidence>
<keyword evidence="9" id="KW-0560">Oxidoreductase</keyword>